<dbReference type="AntiFam" id="ANF00010">
    <property type="entry name" value="tRNA translation"/>
</dbReference>
<dbReference type="AlphaFoldDB" id="A0A061JH14"/>
<feature type="transmembrane region" description="Helical" evidence="1">
    <location>
        <begin position="73"/>
        <end position="91"/>
    </location>
</feature>
<keyword evidence="1" id="KW-1133">Transmembrane helix</keyword>
<feature type="transmembrane region" description="Helical" evidence="1">
    <location>
        <begin position="12"/>
        <end position="39"/>
    </location>
</feature>
<organism evidence="2 3">
    <name type="scientific">Holospora undulata HU1</name>
    <dbReference type="NCBI Taxonomy" id="1321371"/>
    <lineage>
        <taxon>Bacteria</taxon>
        <taxon>Pseudomonadati</taxon>
        <taxon>Pseudomonadota</taxon>
        <taxon>Alphaproteobacteria</taxon>
        <taxon>Holosporales</taxon>
        <taxon>Holosporaceae</taxon>
        <taxon>Holospora</taxon>
    </lineage>
</organism>
<dbReference type="EMBL" id="ARPM03000177">
    <property type="protein sequence ID" value="ETZ04557.1"/>
    <property type="molecule type" value="Genomic_DNA"/>
</dbReference>
<comment type="caution">
    <text evidence="2">The sequence shown here is derived from an EMBL/GenBank/DDBJ whole genome shotgun (WGS) entry which is preliminary data.</text>
</comment>
<proteinExistence type="predicted"/>
<gene>
    <name evidence="2" type="ORF">K737_301029</name>
</gene>
<reference evidence="2 3" key="1">
    <citation type="journal article" date="2013" name="Genome Announc.">
        <title>Draft Genome Sequence of Holospora undulata Strain HU1, a Micronucleus-Specific Symbiont of the Ciliate Paramecium caudatum.</title>
        <authorList>
            <person name="Dohra H."/>
            <person name="Suzuki H."/>
            <person name="Suzuki T."/>
            <person name="Tanaka K."/>
            <person name="Fujishima M."/>
        </authorList>
    </citation>
    <scope>NUCLEOTIDE SEQUENCE [LARGE SCALE GENOMIC DNA]</scope>
    <source>
        <strain evidence="2 3">HU1</strain>
    </source>
</reference>
<sequence>MKGKIQAMRVKISNLAIIIFIQSCQLKWIVLPFLIFGVWRSLVARLLWEQNVGGSNPFTPTPFVVLLLKKNSIIMYLVFFLFDICVQFYPHDGTWFTSTSRRT</sequence>
<name>A0A061JH14_9PROT</name>
<protein>
    <submittedName>
        <fullName evidence="2">Uncharacterized protein</fullName>
    </submittedName>
</protein>
<evidence type="ECO:0000256" key="1">
    <source>
        <dbReference type="SAM" id="Phobius"/>
    </source>
</evidence>
<evidence type="ECO:0000313" key="2">
    <source>
        <dbReference type="EMBL" id="ETZ04557.1"/>
    </source>
</evidence>
<keyword evidence="3" id="KW-1185">Reference proteome</keyword>
<dbReference type="Proteomes" id="UP000026922">
    <property type="component" value="Unassembled WGS sequence"/>
</dbReference>
<evidence type="ECO:0000313" key="3">
    <source>
        <dbReference type="Proteomes" id="UP000026922"/>
    </source>
</evidence>
<keyword evidence="1" id="KW-0812">Transmembrane</keyword>
<accession>A0A061JH14</accession>
<keyword evidence="1" id="KW-0472">Membrane</keyword>
<dbReference type="PROSITE" id="PS51257">
    <property type="entry name" value="PROKAR_LIPOPROTEIN"/>
    <property type="match status" value="1"/>
</dbReference>